<comment type="caution">
    <text evidence="2">The sequence shown here is derived from an EMBL/GenBank/DDBJ whole genome shotgun (WGS) entry which is preliminary data.</text>
</comment>
<keyword evidence="3" id="KW-1185">Reference proteome</keyword>
<dbReference type="RefSeq" id="WP_380530602.1">
    <property type="nucleotide sequence ID" value="NZ_JBHFAB010000001.1"/>
</dbReference>
<evidence type="ECO:0000256" key="1">
    <source>
        <dbReference type="SAM" id="Coils"/>
    </source>
</evidence>
<sequence length="164" mass="17444">MMTTPWFERLDEEEAVVRGELAALREKAAALEERLAHLAITRETLASLQGRGRGRIISGPVPSARFPGPAVVSEAEPPASSGPLDLEVAREGILVLLAGANRAMKVQDIGDAIGEQADRVETTRARLKKLAKEGLVVEVSPAWFAIAPAAPRPRPENPEAEGAA</sequence>
<evidence type="ECO:0008006" key="4">
    <source>
        <dbReference type="Google" id="ProtNLM"/>
    </source>
</evidence>
<protein>
    <recommendedName>
        <fullName evidence="4">MarR family transcriptional regulator</fullName>
    </recommendedName>
</protein>
<dbReference type="EMBL" id="JBHFAB010000001">
    <property type="protein sequence ID" value="MFC1415240.1"/>
    <property type="molecule type" value="Genomic_DNA"/>
</dbReference>
<name>A0ABV6VNC4_9ACTN</name>
<feature type="coiled-coil region" evidence="1">
    <location>
        <begin position="7"/>
        <end position="41"/>
    </location>
</feature>
<dbReference type="Proteomes" id="UP001592531">
    <property type="component" value="Unassembled WGS sequence"/>
</dbReference>
<gene>
    <name evidence="2" type="ORF">ACEZDE_01065</name>
</gene>
<evidence type="ECO:0000313" key="2">
    <source>
        <dbReference type="EMBL" id="MFC1415240.1"/>
    </source>
</evidence>
<reference evidence="2 3" key="1">
    <citation type="submission" date="2024-09" db="EMBL/GenBank/DDBJ databases">
        <authorList>
            <person name="Lee S.D."/>
        </authorList>
    </citation>
    <scope>NUCLEOTIDE SEQUENCE [LARGE SCALE GENOMIC DNA]</scope>
    <source>
        <strain evidence="2 3">N8-3</strain>
    </source>
</reference>
<evidence type="ECO:0000313" key="3">
    <source>
        <dbReference type="Proteomes" id="UP001592531"/>
    </source>
</evidence>
<accession>A0ABV6VNC4</accession>
<keyword evidence="1" id="KW-0175">Coiled coil</keyword>
<proteinExistence type="predicted"/>
<organism evidence="2 3">
    <name type="scientific">Streptacidiphilus cavernicola</name>
    <dbReference type="NCBI Taxonomy" id="3342716"/>
    <lineage>
        <taxon>Bacteria</taxon>
        <taxon>Bacillati</taxon>
        <taxon>Actinomycetota</taxon>
        <taxon>Actinomycetes</taxon>
        <taxon>Kitasatosporales</taxon>
        <taxon>Streptomycetaceae</taxon>
        <taxon>Streptacidiphilus</taxon>
    </lineage>
</organism>